<evidence type="ECO:0000256" key="8">
    <source>
        <dbReference type="ARBA" id="ARBA00022723"/>
    </source>
</evidence>
<keyword evidence="10 15" id="KW-0460">Magnesium</keyword>
<evidence type="ECO:0000256" key="7">
    <source>
        <dbReference type="ARBA" id="ARBA00022605"/>
    </source>
</evidence>
<dbReference type="GO" id="GO:0000162">
    <property type="term" value="P:L-tryptophan biosynthetic process"/>
    <property type="evidence" value="ECO:0007669"/>
    <property type="project" value="UniProtKB-UniPathway"/>
</dbReference>
<accession>A0A417YEH6</accession>
<dbReference type="Pfam" id="PF00425">
    <property type="entry name" value="Chorismate_bind"/>
    <property type="match status" value="1"/>
</dbReference>
<evidence type="ECO:0000256" key="5">
    <source>
        <dbReference type="ARBA" id="ARBA00012266"/>
    </source>
</evidence>
<evidence type="ECO:0000256" key="10">
    <source>
        <dbReference type="ARBA" id="ARBA00022842"/>
    </source>
</evidence>
<evidence type="ECO:0000256" key="6">
    <source>
        <dbReference type="ARBA" id="ARBA00020653"/>
    </source>
</evidence>
<dbReference type="EMBL" id="QWEH01000010">
    <property type="protein sequence ID" value="RHW31063.1"/>
    <property type="molecule type" value="Genomic_DNA"/>
</dbReference>
<evidence type="ECO:0000259" key="17">
    <source>
        <dbReference type="Pfam" id="PF04715"/>
    </source>
</evidence>
<evidence type="ECO:0000256" key="12">
    <source>
        <dbReference type="ARBA" id="ARBA00023239"/>
    </source>
</evidence>
<evidence type="ECO:0000256" key="4">
    <source>
        <dbReference type="ARBA" id="ARBA00011575"/>
    </source>
</evidence>
<proteinExistence type="inferred from homology"/>
<dbReference type="UniPathway" id="UPA00035">
    <property type="reaction ID" value="UER00040"/>
</dbReference>
<evidence type="ECO:0000256" key="2">
    <source>
        <dbReference type="ARBA" id="ARBA00004873"/>
    </source>
</evidence>
<dbReference type="GO" id="GO:0046872">
    <property type="term" value="F:metal ion binding"/>
    <property type="evidence" value="ECO:0007669"/>
    <property type="project" value="UniProtKB-KW"/>
</dbReference>
<protein>
    <recommendedName>
        <fullName evidence="6 15">Anthranilate synthase component 1</fullName>
        <ecNumber evidence="5 15">4.1.3.27</ecNumber>
    </recommendedName>
</protein>
<evidence type="ECO:0000256" key="1">
    <source>
        <dbReference type="ARBA" id="ARBA00001946"/>
    </source>
</evidence>
<feature type="domain" description="Chorismate-utilising enzyme C-terminal" evidence="16">
    <location>
        <begin position="202"/>
        <end position="458"/>
    </location>
</feature>
<evidence type="ECO:0000313" key="18">
    <source>
        <dbReference type="EMBL" id="RHW31063.1"/>
    </source>
</evidence>
<evidence type="ECO:0000313" key="19">
    <source>
        <dbReference type="Proteomes" id="UP000285456"/>
    </source>
</evidence>
<comment type="cofactor">
    <cofactor evidence="1 15">
        <name>Mg(2+)</name>
        <dbReference type="ChEBI" id="CHEBI:18420"/>
    </cofactor>
</comment>
<comment type="function">
    <text evidence="13 15">Part of a heterotetrameric complex that catalyzes the two-step biosynthesis of anthranilate, an intermediate in the biosynthesis of L-tryptophan. In the first step, the glutamine-binding beta subunit (TrpG) of anthranilate synthase (AS) provides the glutamine amidotransferase activity which generates ammonia as a substrate that, along with chorismate, is used in the second step, catalyzed by the large alpha subunit of AS (TrpE) to produce anthranilate. In the absence of TrpG, TrpE can synthesize anthranilate directly from chorismate and high concentrations of ammonia.</text>
</comment>
<evidence type="ECO:0000259" key="16">
    <source>
        <dbReference type="Pfam" id="PF00425"/>
    </source>
</evidence>
<keyword evidence="9 15" id="KW-0822">Tryptophan biosynthesis</keyword>
<dbReference type="InterPro" id="IPR006805">
    <property type="entry name" value="Anth_synth_I_N"/>
</dbReference>
<dbReference type="Gene3D" id="3.60.120.10">
    <property type="entry name" value="Anthranilate synthase"/>
    <property type="match status" value="1"/>
</dbReference>
<dbReference type="InterPro" id="IPR015890">
    <property type="entry name" value="Chorismate_C"/>
</dbReference>
<evidence type="ECO:0000256" key="11">
    <source>
        <dbReference type="ARBA" id="ARBA00023141"/>
    </source>
</evidence>
<dbReference type="OrthoDB" id="9803598at2"/>
<evidence type="ECO:0000256" key="15">
    <source>
        <dbReference type="RuleBase" id="RU364045"/>
    </source>
</evidence>
<sequence length="472" mass="54103">MNRMQVTNKTYMFKKMDAAYLTPIHIFKQLSGKKRFLLESTFQHEQKGKYSFLGVDPYQEIIGTENKTTIRHREKNTIEFHPEHALNHIKKHMPKFETDLLLPFFGGAIGYIGYDSIRHFEDIGSPLPDDLNMPDIHFMLYQNVIVFDHTENQIYLIALNLDNQPERVLDERIEVLEKALTKTESHSERNFSPIEFEAEMTSESFQEKVKVAKRHIKQGDIFQVVLSQRMTATIDEHPEFPFYFYEKLRTANPSPYMFYIDFEDYVILGASPESLIQTTGNEIITNPIAGTRARGTTPEEDEALMGELLADKKEIAEHRMLVDLSRNDLGRVCETGSITIPTYMKIEKYQHVMHIVSEVKGKLKKHLTGIDALISCLPAGTVSGAPKIRAMQIINELEDKKRGAYGGGIGYINFNHDLNIALTIRSLILKNKKAYLQAGAGIVYDSIPENEYQETLNKARSLMEVQKIDSFN</sequence>
<evidence type="ECO:0000256" key="13">
    <source>
        <dbReference type="ARBA" id="ARBA00025634"/>
    </source>
</evidence>
<dbReference type="PANTHER" id="PTHR11236">
    <property type="entry name" value="AMINOBENZOATE/ANTHRANILATE SYNTHASE"/>
    <property type="match status" value="1"/>
</dbReference>
<keyword evidence="7 15" id="KW-0028">Amino-acid biosynthesis</keyword>
<comment type="catalytic activity">
    <reaction evidence="14 15">
        <text>chorismate + L-glutamine = anthranilate + pyruvate + L-glutamate + H(+)</text>
        <dbReference type="Rhea" id="RHEA:21732"/>
        <dbReference type="ChEBI" id="CHEBI:15361"/>
        <dbReference type="ChEBI" id="CHEBI:15378"/>
        <dbReference type="ChEBI" id="CHEBI:16567"/>
        <dbReference type="ChEBI" id="CHEBI:29748"/>
        <dbReference type="ChEBI" id="CHEBI:29985"/>
        <dbReference type="ChEBI" id="CHEBI:58359"/>
        <dbReference type="EC" id="4.1.3.27"/>
    </reaction>
</comment>
<keyword evidence="8 15" id="KW-0479">Metal-binding</keyword>
<keyword evidence="12 15" id="KW-0456">Lyase</keyword>
<dbReference type="SUPFAM" id="SSF56322">
    <property type="entry name" value="ADC synthase"/>
    <property type="match status" value="1"/>
</dbReference>
<dbReference type="InterPro" id="IPR005801">
    <property type="entry name" value="ADC_synthase"/>
</dbReference>
<keyword evidence="11 15" id="KW-0057">Aromatic amino acid biosynthesis</keyword>
<dbReference type="AlphaFoldDB" id="A0A417YEH6"/>
<evidence type="ECO:0000256" key="14">
    <source>
        <dbReference type="ARBA" id="ARBA00047683"/>
    </source>
</evidence>
<gene>
    <name evidence="15" type="primary">trpE</name>
    <name evidence="18" type="ORF">D1B32_14940</name>
</gene>
<comment type="caution">
    <text evidence="18">The sequence shown here is derived from an EMBL/GenBank/DDBJ whole genome shotgun (WGS) entry which is preliminary data.</text>
</comment>
<organism evidence="18 19">
    <name type="scientific">Oceanobacillus profundus</name>
    <dbReference type="NCBI Taxonomy" id="372463"/>
    <lineage>
        <taxon>Bacteria</taxon>
        <taxon>Bacillati</taxon>
        <taxon>Bacillota</taxon>
        <taxon>Bacilli</taxon>
        <taxon>Bacillales</taxon>
        <taxon>Bacillaceae</taxon>
        <taxon>Oceanobacillus</taxon>
    </lineage>
</organism>
<dbReference type="Proteomes" id="UP000285456">
    <property type="component" value="Unassembled WGS sequence"/>
</dbReference>
<reference evidence="18 19" key="1">
    <citation type="journal article" date="2007" name="Int. J. Syst. Evol. Microbiol.">
        <title>Oceanobacillus profundus sp. nov., isolated from a deep-sea sediment core.</title>
        <authorList>
            <person name="Kim Y.G."/>
            <person name="Choi D.H."/>
            <person name="Hyun S."/>
            <person name="Cho B.C."/>
        </authorList>
    </citation>
    <scope>NUCLEOTIDE SEQUENCE [LARGE SCALE GENOMIC DNA]</scope>
    <source>
        <strain evidence="18 19">DSM 18246</strain>
    </source>
</reference>
<dbReference type="EC" id="4.1.3.27" evidence="5 15"/>
<dbReference type="InterPro" id="IPR019999">
    <property type="entry name" value="Anth_synth_I-like"/>
</dbReference>
<name>A0A417YEH6_9BACI</name>
<dbReference type="GO" id="GO:0004049">
    <property type="term" value="F:anthranilate synthase activity"/>
    <property type="evidence" value="ECO:0007669"/>
    <property type="project" value="UniProtKB-EC"/>
</dbReference>
<keyword evidence="19" id="KW-1185">Reference proteome</keyword>
<evidence type="ECO:0000256" key="3">
    <source>
        <dbReference type="ARBA" id="ARBA00009562"/>
    </source>
</evidence>
<dbReference type="PANTHER" id="PTHR11236:SF48">
    <property type="entry name" value="ISOCHORISMATE SYNTHASE MENF"/>
    <property type="match status" value="1"/>
</dbReference>
<dbReference type="PRINTS" id="PR00095">
    <property type="entry name" value="ANTSNTHASEI"/>
</dbReference>
<comment type="subunit">
    <text evidence="4 15">Heterotetramer consisting of two non-identical subunits: a beta subunit (TrpG) and a large alpha subunit (TrpE).</text>
</comment>
<feature type="domain" description="Anthranilate synthase component I N-terminal" evidence="17">
    <location>
        <begin position="21"/>
        <end position="156"/>
    </location>
</feature>
<comment type="pathway">
    <text evidence="2 15">Amino-acid biosynthesis; L-tryptophan biosynthesis; L-tryptophan from chorismate: step 1/5.</text>
</comment>
<dbReference type="NCBIfam" id="TIGR00564">
    <property type="entry name" value="trpE_most"/>
    <property type="match status" value="1"/>
</dbReference>
<dbReference type="RefSeq" id="WP_095311676.1">
    <property type="nucleotide sequence ID" value="NZ_JBHTNL010000017.1"/>
</dbReference>
<dbReference type="InterPro" id="IPR005256">
    <property type="entry name" value="Anth_synth_I_PabB"/>
</dbReference>
<comment type="similarity">
    <text evidence="3 15">Belongs to the anthranilate synthase component I family.</text>
</comment>
<dbReference type="Pfam" id="PF04715">
    <property type="entry name" value="Anth_synt_I_N"/>
    <property type="match status" value="1"/>
</dbReference>
<evidence type="ECO:0000256" key="9">
    <source>
        <dbReference type="ARBA" id="ARBA00022822"/>
    </source>
</evidence>